<dbReference type="GO" id="GO:0009245">
    <property type="term" value="P:lipid A biosynthetic process"/>
    <property type="evidence" value="ECO:0007669"/>
    <property type="project" value="UniProtKB-UniRule"/>
</dbReference>
<keyword evidence="3 8" id="KW-0444">Lipid biosynthesis</keyword>
<dbReference type="RefSeq" id="WP_407681393.1">
    <property type="nucleotide sequence ID" value="NZ_LT907975.1"/>
</dbReference>
<dbReference type="GO" id="GO:0019171">
    <property type="term" value="F:(3R)-hydroxyacyl-[acyl-carrier-protein] dehydratase activity"/>
    <property type="evidence" value="ECO:0007669"/>
    <property type="project" value="UniProtKB-EC"/>
</dbReference>
<dbReference type="Gene3D" id="3.10.129.10">
    <property type="entry name" value="Hotdog Thioesterase"/>
    <property type="match status" value="1"/>
</dbReference>
<dbReference type="NCBIfam" id="NF000582">
    <property type="entry name" value="PRK00006.1"/>
    <property type="match status" value="1"/>
</dbReference>
<protein>
    <recommendedName>
        <fullName evidence="8">3-hydroxyacyl-[acyl-carrier-protein] dehydratase FabZ</fullName>
        <ecNumber evidence="8">4.2.1.59</ecNumber>
    </recommendedName>
    <alternativeName>
        <fullName evidence="8">(3R)-hydroxymyristoyl-[acyl-carrier-protein] dehydratase</fullName>
        <shortName evidence="8">(3R)-hydroxymyristoyl-ACP dehydrase</shortName>
    </alternativeName>
    <alternativeName>
        <fullName evidence="8">Beta-hydroxyacyl-ACP dehydratase</fullName>
    </alternativeName>
</protein>
<comment type="similarity">
    <text evidence="8">Belongs to the thioester dehydratase family. FabZ subfamily.</text>
</comment>
<accession>A0A2C8F529</accession>
<keyword evidence="2 8" id="KW-0963">Cytoplasm</keyword>
<name>A0A2C8F529_9BACT</name>
<dbReference type="PANTHER" id="PTHR30272:SF1">
    <property type="entry name" value="3-HYDROXYACYL-[ACYL-CARRIER-PROTEIN] DEHYDRATASE"/>
    <property type="match status" value="1"/>
</dbReference>
<dbReference type="KEGG" id="pprf:DPRO_0241"/>
<reference evidence="10" key="1">
    <citation type="submission" date="2017-09" db="EMBL/GenBank/DDBJ databases">
        <authorList>
            <person name="Regsiter A."/>
            <person name="William W."/>
        </authorList>
    </citation>
    <scope>NUCLEOTIDE SEQUENCE [LARGE SCALE GENOMIC DNA]</scope>
    <source>
        <strain evidence="10">500-1</strain>
    </source>
</reference>
<dbReference type="GO" id="GO:0005737">
    <property type="term" value="C:cytoplasm"/>
    <property type="evidence" value="ECO:0007669"/>
    <property type="project" value="UniProtKB-SubCell"/>
</dbReference>
<sequence length="153" mass="17265">MMHDDQILDIRRIMEMLPHRYPFLLVDRVLEFEPGQRLKAMKNVTMNENFFQGHFPGLPVMPGVLQLEALAQAGGIMVMNSLKEPLGDKVFLFTGLNKVKFRRPVVPGDQLVLNVFFEKSKLNIYKMRGVAEVDGQVTAQGEFSAAVANKGDM</sequence>
<evidence type="ECO:0000256" key="3">
    <source>
        <dbReference type="ARBA" id="ARBA00022516"/>
    </source>
</evidence>
<keyword evidence="10" id="KW-1185">Reference proteome</keyword>
<evidence type="ECO:0000256" key="4">
    <source>
        <dbReference type="ARBA" id="ARBA00022556"/>
    </source>
</evidence>
<dbReference type="CDD" id="cd01288">
    <property type="entry name" value="FabZ"/>
    <property type="match status" value="1"/>
</dbReference>
<proteinExistence type="inferred from homology"/>
<dbReference type="NCBIfam" id="TIGR01750">
    <property type="entry name" value="fabZ"/>
    <property type="match status" value="1"/>
</dbReference>
<dbReference type="Pfam" id="PF07977">
    <property type="entry name" value="FabA"/>
    <property type="match status" value="1"/>
</dbReference>
<dbReference type="EMBL" id="LT907975">
    <property type="protein sequence ID" value="SOB57120.1"/>
    <property type="molecule type" value="Genomic_DNA"/>
</dbReference>
<comment type="catalytic activity">
    <reaction evidence="8">
        <text>a (3R)-hydroxyacyl-[ACP] = a (2E)-enoyl-[ACP] + H2O</text>
        <dbReference type="Rhea" id="RHEA:13097"/>
        <dbReference type="Rhea" id="RHEA-COMP:9925"/>
        <dbReference type="Rhea" id="RHEA-COMP:9945"/>
        <dbReference type="ChEBI" id="CHEBI:15377"/>
        <dbReference type="ChEBI" id="CHEBI:78784"/>
        <dbReference type="ChEBI" id="CHEBI:78827"/>
        <dbReference type="EC" id="4.2.1.59"/>
    </reaction>
</comment>
<dbReference type="Proteomes" id="UP000219215">
    <property type="component" value="Chromosome DPRO"/>
</dbReference>
<evidence type="ECO:0000256" key="8">
    <source>
        <dbReference type="HAMAP-Rule" id="MF_00406"/>
    </source>
</evidence>
<evidence type="ECO:0000313" key="9">
    <source>
        <dbReference type="EMBL" id="SOB57120.1"/>
    </source>
</evidence>
<evidence type="ECO:0000256" key="5">
    <source>
        <dbReference type="ARBA" id="ARBA00023098"/>
    </source>
</evidence>
<dbReference type="InterPro" id="IPR010084">
    <property type="entry name" value="FabZ"/>
</dbReference>
<evidence type="ECO:0000256" key="1">
    <source>
        <dbReference type="ARBA" id="ARBA00004496"/>
    </source>
</evidence>
<keyword evidence="5 8" id="KW-0443">Lipid metabolism</keyword>
<organism evidence="9 10">
    <name type="scientific">Pseudodesulfovibrio profundus</name>
    <dbReference type="NCBI Taxonomy" id="57320"/>
    <lineage>
        <taxon>Bacteria</taxon>
        <taxon>Pseudomonadati</taxon>
        <taxon>Thermodesulfobacteriota</taxon>
        <taxon>Desulfovibrionia</taxon>
        <taxon>Desulfovibrionales</taxon>
        <taxon>Desulfovibrionaceae</taxon>
    </lineage>
</organism>
<keyword evidence="6 8" id="KW-0456">Lyase</keyword>
<feature type="active site" evidence="8">
    <location>
        <position position="54"/>
    </location>
</feature>
<dbReference type="FunFam" id="3.10.129.10:FF:000001">
    <property type="entry name" value="3-hydroxyacyl-[acyl-carrier-protein] dehydratase FabZ"/>
    <property type="match status" value="1"/>
</dbReference>
<dbReference type="EC" id="4.2.1.59" evidence="8"/>
<dbReference type="InterPro" id="IPR029069">
    <property type="entry name" value="HotDog_dom_sf"/>
</dbReference>
<comment type="function">
    <text evidence="7 8">Involved in unsaturated fatty acids biosynthesis. Catalyzes the dehydration of short chain beta-hydroxyacyl-ACPs and long chain saturated and unsaturated beta-hydroxyacyl-ACPs.</text>
</comment>
<evidence type="ECO:0000256" key="6">
    <source>
        <dbReference type="ARBA" id="ARBA00023239"/>
    </source>
</evidence>
<evidence type="ECO:0000256" key="2">
    <source>
        <dbReference type="ARBA" id="ARBA00022490"/>
    </source>
</evidence>
<evidence type="ECO:0000256" key="7">
    <source>
        <dbReference type="ARBA" id="ARBA00025049"/>
    </source>
</evidence>
<dbReference type="SUPFAM" id="SSF54637">
    <property type="entry name" value="Thioesterase/thiol ester dehydrase-isomerase"/>
    <property type="match status" value="1"/>
</dbReference>
<dbReference type="HAMAP" id="MF_00406">
    <property type="entry name" value="FabZ"/>
    <property type="match status" value="1"/>
</dbReference>
<dbReference type="AlphaFoldDB" id="A0A2C8F529"/>
<dbReference type="InterPro" id="IPR013114">
    <property type="entry name" value="FabA_FabZ"/>
</dbReference>
<comment type="subcellular location">
    <subcellularLocation>
        <location evidence="1 8">Cytoplasm</location>
    </subcellularLocation>
</comment>
<evidence type="ECO:0000313" key="10">
    <source>
        <dbReference type="Proteomes" id="UP000219215"/>
    </source>
</evidence>
<dbReference type="GO" id="GO:0016020">
    <property type="term" value="C:membrane"/>
    <property type="evidence" value="ECO:0007669"/>
    <property type="project" value="GOC"/>
</dbReference>
<dbReference type="GO" id="GO:0006633">
    <property type="term" value="P:fatty acid biosynthetic process"/>
    <property type="evidence" value="ECO:0007669"/>
    <property type="project" value="UniProtKB-UniRule"/>
</dbReference>
<gene>
    <name evidence="8 9" type="primary">fabZ</name>
    <name evidence="9" type="ORF">DPRO_0241</name>
</gene>
<keyword evidence="4 8" id="KW-0441">Lipid A biosynthesis</keyword>
<dbReference type="PANTHER" id="PTHR30272">
    <property type="entry name" value="3-HYDROXYACYL-[ACYL-CARRIER-PROTEIN] DEHYDRATASE"/>
    <property type="match status" value="1"/>
</dbReference>